<reference evidence="2 3" key="1">
    <citation type="submission" date="2014-10" db="EMBL/GenBank/DDBJ databases">
        <title>Draft genome sequence of Actinoplanes utahensis NRRL 12052.</title>
        <authorList>
            <person name="Velasco-Bucheli B."/>
            <person name="del Cerro C."/>
            <person name="Hormigo D."/>
            <person name="Garcia J.L."/>
            <person name="Acebal C."/>
            <person name="Arroyo M."/>
            <person name="de la Mata I."/>
        </authorList>
    </citation>
    <scope>NUCLEOTIDE SEQUENCE [LARGE SCALE GENOMIC DNA]</scope>
    <source>
        <strain evidence="2 3">NRRL 12052</strain>
    </source>
</reference>
<accession>A0A0A6U858</accession>
<dbReference type="AlphaFoldDB" id="A0A0A6U858"/>
<feature type="signal peptide" evidence="1">
    <location>
        <begin position="1"/>
        <end position="25"/>
    </location>
</feature>
<keyword evidence="1" id="KW-0732">Signal</keyword>
<dbReference type="Proteomes" id="UP000054537">
    <property type="component" value="Unassembled WGS sequence"/>
</dbReference>
<comment type="caution">
    <text evidence="2">The sequence shown here is derived from an EMBL/GenBank/DDBJ whole genome shotgun (WGS) entry which is preliminary data.</text>
</comment>
<evidence type="ECO:0000256" key="1">
    <source>
        <dbReference type="SAM" id="SignalP"/>
    </source>
</evidence>
<evidence type="ECO:0008006" key="4">
    <source>
        <dbReference type="Google" id="ProtNLM"/>
    </source>
</evidence>
<sequence length="234" mass="23823">MLRCLPLTAALSLTTILGIPAPAVAAPPPEAVAVRGETPDRDRLSDALLGGRELPAGFTPQPDAIDDLFARIAGEITACGKAGGLPETTVYREFVRGAGDEELLVQTVSAPGMKEARAAVAALGGVLPGCTAFTRAAGELPMEMRFALSSYPRAPKIGDATAGIAFVMTVPTLNLAVNGRLLAVAAGAAHTTVLLMTESSPKTADLEAAARTAVGKLAALKQSVPTGDRVAATR</sequence>
<dbReference type="STRING" id="1869.MB27_42115"/>
<feature type="chain" id="PRO_5002032664" description="PknH-like extracellular domain-containing protein" evidence="1">
    <location>
        <begin position="26"/>
        <end position="234"/>
    </location>
</feature>
<dbReference type="OrthoDB" id="3297421at2"/>
<evidence type="ECO:0000313" key="2">
    <source>
        <dbReference type="EMBL" id="KHD72225.1"/>
    </source>
</evidence>
<evidence type="ECO:0000313" key="3">
    <source>
        <dbReference type="Proteomes" id="UP000054537"/>
    </source>
</evidence>
<keyword evidence="3" id="KW-1185">Reference proteome</keyword>
<proteinExistence type="predicted"/>
<organism evidence="2 3">
    <name type="scientific">Actinoplanes utahensis</name>
    <dbReference type="NCBI Taxonomy" id="1869"/>
    <lineage>
        <taxon>Bacteria</taxon>
        <taxon>Bacillati</taxon>
        <taxon>Actinomycetota</taxon>
        <taxon>Actinomycetes</taxon>
        <taxon>Micromonosporales</taxon>
        <taxon>Micromonosporaceae</taxon>
        <taxon>Actinoplanes</taxon>
    </lineage>
</organism>
<dbReference type="EMBL" id="JRTT01000139">
    <property type="protein sequence ID" value="KHD72225.1"/>
    <property type="molecule type" value="Genomic_DNA"/>
</dbReference>
<protein>
    <recommendedName>
        <fullName evidence="4">PknH-like extracellular domain-containing protein</fullName>
    </recommendedName>
</protein>
<dbReference type="RefSeq" id="WP_043533787.1">
    <property type="nucleotide sequence ID" value="NZ_BAABKU010000005.1"/>
</dbReference>
<gene>
    <name evidence="2" type="ORF">MB27_42115</name>
</gene>
<name>A0A0A6U858_ACTUT</name>